<name>A0A9N7REA9_STRHE</name>
<dbReference type="PROSITE" id="PS51375">
    <property type="entry name" value="PPR"/>
    <property type="match status" value="4"/>
</dbReference>
<keyword evidence="5" id="KW-1185">Reference proteome</keyword>
<keyword evidence="1" id="KW-0677">Repeat</keyword>
<evidence type="ECO:0000256" key="2">
    <source>
        <dbReference type="ARBA" id="ARBA00061659"/>
    </source>
</evidence>
<evidence type="ECO:0000256" key="1">
    <source>
        <dbReference type="ARBA" id="ARBA00022737"/>
    </source>
</evidence>
<dbReference type="Gene3D" id="1.25.40.10">
    <property type="entry name" value="Tetratricopeptide repeat domain"/>
    <property type="match status" value="4"/>
</dbReference>
<dbReference type="FunFam" id="1.25.40.10:FF:000073">
    <property type="entry name" value="Pentatricopeptide repeat-containing protein chloroplastic"/>
    <property type="match status" value="1"/>
</dbReference>
<feature type="repeat" description="PPR" evidence="3">
    <location>
        <begin position="379"/>
        <end position="413"/>
    </location>
</feature>
<dbReference type="GO" id="GO:0003723">
    <property type="term" value="F:RNA binding"/>
    <property type="evidence" value="ECO:0007669"/>
    <property type="project" value="InterPro"/>
</dbReference>
<evidence type="ECO:0000256" key="3">
    <source>
        <dbReference type="PROSITE-ProRule" id="PRU00708"/>
    </source>
</evidence>
<dbReference type="Proteomes" id="UP001153555">
    <property type="component" value="Unassembled WGS sequence"/>
</dbReference>
<evidence type="ECO:0000313" key="4">
    <source>
        <dbReference type="EMBL" id="CAA0826620.1"/>
    </source>
</evidence>
<proteinExistence type="inferred from homology"/>
<feature type="repeat" description="PPR" evidence="3">
    <location>
        <begin position="481"/>
        <end position="515"/>
    </location>
</feature>
<dbReference type="Pfam" id="PF13041">
    <property type="entry name" value="PPR_2"/>
    <property type="match status" value="2"/>
</dbReference>
<dbReference type="InterPro" id="IPR011990">
    <property type="entry name" value="TPR-like_helical_dom_sf"/>
</dbReference>
<dbReference type="Pfam" id="PF01535">
    <property type="entry name" value="PPR"/>
    <property type="match status" value="5"/>
</dbReference>
<feature type="repeat" description="PPR" evidence="3">
    <location>
        <begin position="281"/>
        <end position="315"/>
    </location>
</feature>
<comment type="similarity">
    <text evidence="2">Belongs to the PPR family. PCMP-E subfamily.</text>
</comment>
<evidence type="ECO:0000313" key="5">
    <source>
        <dbReference type="Proteomes" id="UP001153555"/>
    </source>
</evidence>
<dbReference type="FunFam" id="1.25.40.10:FF:000205">
    <property type="entry name" value="Pentatricopeptide repeat-containing protein, mitochondrial"/>
    <property type="match status" value="1"/>
</dbReference>
<dbReference type="AlphaFoldDB" id="A0A9N7REA9"/>
<dbReference type="InterPro" id="IPR002885">
    <property type="entry name" value="PPR_rpt"/>
</dbReference>
<dbReference type="NCBIfam" id="TIGR00756">
    <property type="entry name" value="PPR"/>
    <property type="match status" value="4"/>
</dbReference>
<protein>
    <submittedName>
        <fullName evidence="4">Pentatricopeptide repeat-containing protein -mitochondrial</fullName>
    </submittedName>
</protein>
<dbReference type="OrthoDB" id="736185at2759"/>
<feature type="repeat" description="PPR" evidence="3">
    <location>
        <begin position="250"/>
        <end position="280"/>
    </location>
</feature>
<sequence>MNCRSLQIRLAQLFLQEPPSNLLTPLHLPQIHTLLVTTGLQYLNPSILFSLFKLYLSNPSTISLAENLFPQVREPDKWNLMIRHASAANPLKAMSLFREMRDAATFHGDPFIYASLIKACNKARALIEGKSVHGHVVRVGLDYNVNVLNSLVSFYMGPANLMSYAAMVFDEMPEKSIVTVNCMISGNINRGNLDVGLRLFVKMFSGCYGLNVKPNYVTFVILISGCVQIGGLRSGNALHCCCSKMGFGFNLEICNALIDLYAKSRRILDAESVFRSMPERDVVSWNSMIWGYANAGDFVRALFLFRKMRLENVGADKVSFSSLLSACKELSFGRMIHARAKVSGLDCDVSVGTALVNMYARCRNVGYARKLFDEMPKQKIEFWNSMIHSYIESGLAHESLKLLDEIKSRDLEPDEVTILGLIMACRDTGDLRTGIHAHSIVESKECFKRSVVLGNALIDMYAKCGSITKARAVFNGMPIKDVISWTSMIVGYAVNGEGNESLSIFKRMCEEKYVPNSVTFIGVLSACDHAGLVDEGRKFYDLMHETYRIKPRIEHCGCVVDMLARAGKFEDAQSFIQQMTIEPNALVWRMLMNGCRVHGQINLGLNLGTSVRELKESREPTNFVVSSNMYAEAGRWGDVFSRRRFMVDERTCKEAGKSILLSHRVI</sequence>
<dbReference type="PANTHER" id="PTHR24015:SF1672">
    <property type="entry name" value="OS06G0506100 PROTEIN"/>
    <property type="match status" value="1"/>
</dbReference>
<gene>
    <name evidence="4" type="ORF">SHERM_01820</name>
</gene>
<dbReference type="GO" id="GO:0005739">
    <property type="term" value="C:mitochondrion"/>
    <property type="evidence" value="ECO:0007669"/>
    <property type="project" value="UniProtKB-ARBA"/>
</dbReference>
<organism evidence="4 5">
    <name type="scientific">Striga hermonthica</name>
    <name type="common">Purple witchweed</name>
    <name type="synonym">Buchnera hermonthica</name>
    <dbReference type="NCBI Taxonomy" id="68872"/>
    <lineage>
        <taxon>Eukaryota</taxon>
        <taxon>Viridiplantae</taxon>
        <taxon>Streptophyta</taxon>
        <taxon>Embryophyta</taxon>
        <taxon>Tracheophyta</taxon>
        <taxon>Spermatophyta</taxon>
        <taxon>Magnoliopsida</taxon>
        <taxon>eudicotyledons</taxon>
        <taxon>Gunneridae</taxon>
        <taxon>Pentapetalae</taxon>
        <taxon>asterids</taxon>
        <taxon>lamiids</taxon>
        <taxon>Lamiales</taxon>
        <taxon>Orobanchaceae</taxon>
        <taxon>Buchnereae</taxon>
        <taxon>Striga</taxon>
    </lineage>
</organism>
<dbReference type="EMBL" id="CACSLK010027624">
    <property type="protein sequence ID" value="CAA0826620.1"/>
    <property type="molecule type" value="Genomic_DNA"/>
</dbReference>
<dbReference type="FunFam" id="1.25.40.10:FF:001093">
    <property type="entry name" value="Pentatricopeptide repeat-containing protein At2g34400"/>
    <property type="match status" value="1"/>
</dbReference>
<dbReference type="InterPro" id="IPR046960">
    <property type="entry name" value="PPR_At4g14850-like_plant"/>
</dbReference>
<comment type="caution">
    <text evidence="4">The sequence shown here is derived from an EMBL/GenBank/DDBJ whole genome shotgun (WGS) entry which is preliminary data.</text>
</comment>
<dbReference type="GO" id="GO:0009451">
    <property type="term" value="P:RNA modification"/>
    <property type="evidence" value="ECO:0007669"/>
    <property type="project" value="InterPro"/>
</dbReference>
<accession>A0A9N7REA9</accession>
<reference evidence="4" key="1">
    <citation type="submission" date="2019-12" db="EMBL/GenBank/DDBJ databases">
        <authorList>
            <person name="Scholes J."/>
        </authorList>
    </citation>
    <scope>NUCLEOTIDE SEQUENCE</scope>
</reference>
<dbReference type="PANTHER" id="PTHR24015">
    <property type="entry name" value="OS07G0578800 PROTEIN-RELATED"/>
    <property type="match status" value="1"/>
</dbReference>